<dbReference type="Pfam" id="PF00271">
    <property type="entry name" value="Helicase_C"/>
    <property type="match status" value="1"/>
</dbReference>
<dbReference type="Gene3D" id="3.40.50.10810">
    <property type="entry name" value="Tandem AAA-ATPase domain"/>
    <property type="match status" value="1"/>
</dbReference>
<dbReference type="PANTHER" id="PTHR47161:SF1">
    <property type="entry name" value="LYMPHOID-SPECIFIC HELICASE"/>
    <property type="match status" value="1"/>
</dbReference>
<dbReference type="GO" id="GO:0005721">
    <property type="term" value="C:pericentric heterochromatin"/>
    <property type="evidence" value="ECO:0007669"/>
    <property type="project" value="TreeGrafter"/>
</dbReference>
<dbReference type="InterPro" id="IPR038718">
    <property type="entry name" value="SNF2-like_sf"/>
</dbReference>
<dbReference type="GO" id="GO:0005634">
    <property type="term" value="C:nucleus"/>
    <property type="evidence" value="ECO:0007669"/>
    <property type="project" value="UniProtKB-SubCell"/>
</dbReference>
<evidence type="ECO:0000313" key="11">
    <source>
        <dbReference type="Proteomes" id="UP000504635"/>
    </source>
</evidence>
<dbReference type="PROSITE" id="PS51194">
    <property type="entry name" value="HELICASE_CTER"/>
    <property type="match status" value="1"/>
</dbReference>
<dbReference type="InterPro" id="IPR000330">
    <property type="entry name" value="SNF2_N"/>
</dbReference>
<dbReference type="AlphaFoldDB" id="A0A6J2YE14"/>
<dbReference type="InterPro" id="IPR001650">
    <property type="entry name" value="Helicase_C-like"/>
</dbReference>
<dbReference type="KEGG" id="soy:115886537"/>
<dbReference type="FunFam" id="3.40.50.10810:FF:000015">
    <property type="entry name" value="lymphoid-specific helicase isoform X1"/>
    <property type="match status" value="1"/>
</dbReference>
<dbReference type="InterPro" id="IPR049730">
    <property type="entry name" value="SNF2/RAD54-like_C"/>
</dbReference>
<evidence type="ECO:0000256" key="6">
    <source>
        <dbReference type="ARBA" id="ARBA00022840"/>
    </source>
</evidence>
<comment type="subcellular location">
    <subcellularLocation>
        <location evidence="1">Nucleus</location>
    </subcellularLocation>
</comment>
<evidence type="ECO:0000256" key="4">
    <source>
        <dbReference type="ARBA" id="ARBA00022801"/>
    </source>
</evidence>
<gene>
    <name evidence="12" type="primary">LOC115886537</name>
</gene>
<dbReference type="InterPro" id="IPR014001">
    <property type="entry name" value="Helicase_ATP-bd"/>
</dbReference>
<evidence type="ECO:0000259" key="10">
    <source>
        <dbReference type="PROSITE" id="PS51194"/>
    </source>
</evidence>
<evidence type="ECO:0000256" key="2">
    <source>
        <dbReference type="ARBA" id="ARBA00007025"/>
    </source>
</evidence>
<dbReference type="CDD" id="cd18793">
    <property type="entry name" value="SF2_C_SNF"/>
    <property type="match status" value="1"/>
</dbReference>
<feature type="domain" description="Helicase C-terminal" evidence="10">
    <location>
        <begin position="386"/>
        <end position="549"/>
    </location>
</feature>
<dbReference type="PANTHER" id="PTHR47161">
    <property type="entry name" value="LYMPHOID-SPECIFIC HELICASE"/>
    <property type="match status" value="1"/>
</dbReference>
<keyword evidence="11" id="KW-1185">Reference proteome</keyword>
<keyword evidence="3" id="KW-0547">Nucleotide-binding</keyword>
<dbReference type="Pfam" id="PF00176">
    <property type="entry name" value="SNF2-rel_dom"/>
    <property type="match status" value="1"/>
</dbReference>
<dbReference type="InterPro" id="IPR027417">
    <property type="entry name" value="P-loop_NTPase"/>
</dbReference>
<sequence length="594" mass="68976">MSGQTLFINGTNGILADEMGLGKTVQIIALICVLLKRNVPGPFLIVAPLSTIPNWASEFKRFAPEVPVVVLYGKTESRQENLPKIFRKYTIGALQTYPVVITSYQVPVMESSKFLRMKWKYIIVDEGHRIKNHKSQLALKLREFKSENRIILTGTPLQNNMMELWALLNFLLPTLFNDMETFTELFLMEDIQNEGQLIKQEESNNLVSKIHKVLTPFMLRRLKKDVLIDMVPKKELLVYCPMSDLQLKLYQSVIDHNFAILTDKKEEEELALDGPRPKRKCTQRRINYRKFVWLENESDSEEKQEEEQEGDLSSGVISESDVNMDKRDIRKINKIMKNITMQHTMMMFRKIVSHPYLVHFPLDPNSEKNQLLINEDLVNTSGKLQVLDAFLPHLMKRGHRVLLFSQLCIGLDLIEEYMIMRKINYRRLDGSHDVHYRAQNMKEFNEDPSIFIFLISTRAGGLGLNLTGADTVIFFDRDWNPQADIQAQDRCHRIGQTKPVVIYTLVTKNTIDEQVLKAGKAKRLLEKIVISKGTFKTLTPDERARQDLLIELRDALKSEDNPDYYIFSNDMELNRLLDRSDLYAMMDSQRSKLQ</sequence>
<dbReference type="GO" id="GO:0016787">
    <property type="term" value="F:hydrolase activity"/>
    <property type="evidence" value="ECO:0007669"/>
    <property type="project" value="UniProtKB-KW"/>
</dbReference>
<dbReference type="SMART" id="SM00487">
    <property type="entry name" value="DEXDc"/>
    <property type="match status" value="1"/>
</dbReference>
<feature type="domain" description="Helicase ATP-binding" evidence="9">
    <location>
        <begin position="4"/>
        <end position="174"/>
    </location>
</feature>
<dbReference type="PROSITE" id="PS51192">
    <property type="entry name" value="HELICASE_ATP_BIND_1"/>
    <property type="match status" value="1"/>
</dbReference>
<keyword evidence="7" id="KW-0175">Coiled coil</keyword>
<protein>
    <submittedName>
        <fullName evidence="12">Lymphoid-specific helicase-like</fullName>
    </submittedName>
</protein>
<keyword evidence="4" id="KW-0378">Hydrolase</keyword>
<dbReference type="GO" id="GO:0031508">
    <property type="term" value="P:pericentric heterochromatin formation"/>
    <property type="evidence" value="ECO:0007669"/>
    <property type="project" value="TreeGrafter"/>
</dbReference>
<dbReference type="Gene3D" id="3.40.50.300">
    <property type="entry name" value="P-loop containing nucleotide triphosphate hydrolases"/>
    <property type="match status" value="1"/>
</dbReference>
<dbReference type="Proteomes" id="UP000504635">
    <property type="component" value="Unplaced"/>
</dbReference>
<evidence type="ECO:0000256" key="3">
    <source>
        <dbReference type="ARBA" id="ARBA00022741"/>
    </source>
</evidence>
<evidence type="ECO:0000259" key="9">
    <source>
        <dbReference type="PROSITE" id="PS51192"/>
    </source>
</evidence>
<dbReference type="GO" id="GO:0044027">
    <property type="term" value="P:negative regulation of gene expression via chromosomal CpG island methylation"/>
    <property type="evidence" value="ECO:0007669"/>
    <property type="project" value="TreeGrafter"/>
</dbReference>
<dbReference type="GO" id="GO:0006346">
    <property type="term" value="P:DNA methylation-dependent constitutive heterochromatin formation"/>
    <property type="evidence" value="ECO:0007669"/>
    <property type="project" value="TreeGrafter"/>
</dbReference>
<evidence type="ECO:0000256" key="7">
    <source>
        <dbReference type="ARBA" id="ARBA00023054"/>
    </source>
</evidence>
<keyword evidence="6" id="KW-0067">ATP-binding</keyword>
<evidence type="ECO:0000256" key="1">
    <source>
        <dbReference type="ARBA" id="ARBA00004123"/>
    </source>
</evidence>
<evidence type="ECO:0000313" key="12">
    <source>
        <dbReference type="RefSeq" id="XP_030761611.1"/>
    </source>
</evidence>
<dbReference type="RefSeq" id="XP_030761611.1">
    <property type="nucleotide sequence ID" value="XM_030905751.1"/>
</dbReference>
<dbReference type="InParanoid" id="A0A6J2YE14"/>
<accession>A0A6J2YE14</accession>
<evidence type="ECO:0000256" key="8">
    <source>
        <dbReference type="ARBA" id="ARBA00023242"/>
    </source>
</evidence>
<evidence type="ECO:0000256" key="5">
    <source>
        <dbReference type="ARBA" id="ARBA00022806"/>
    </source>
</evidence>
<dbReference type="GO" id="GO:0004386">
    <property type="term" value="F:helicase activity"/>
    <property type="evidence" value="ECO:0007669"/>
    <property type="project" value="UniProtKB-KW"/>
</dbReference>
<keyword evidence="8" id="KW-0539">Nucleus</keyword>
<dbReference type="SMART" id="SM00490">
    <property type="entry name" value="HELICc"/>
    <property type="match status" value="1"/>
</dbReference>
<dbReference type="OrthoDB" id="448448at2759"/>
<dbReference type="GeneID" id="115886537"/>
<reference evidence="12" key="1">
    <citation type="submission" date="2025-08" db="UniProtKB">
        <authorList>
            <consortium name="RefSeq"/>
        </authorList>
    </citation>
    <scope>IDENTIFICATION</scope>
    <source>
        <tissue evidence="12">Gonads</tissue>
    </source>
</reference>
<keyword evidence="5" id="KW-0347">Helicase</keyword>
<comment type="similarity">
    <text evidence="2">Belongs to the SNF2/RAD54 helicase family.</text>
</comment>
<dbReference type="GO" id="GO:0005524">
    <property type="term" value="F:ATP binding"/>
    <property type="evidence" value="ECO:0007669"/>
    <property type="project" value="UniProtKB-KW"/>
</dbReference>
<proteinExistence type="inferred from homology"/>
<dbReference type="GO" id="GO:0003682">
    <property type="term" value="F:chromatin binding"/>
    <property type="evidence" value="ECO:0007669"/>
    <property type="project" value="TreeGrafter"/>
</dbReference>
<name>A0A6J2YE14_SITOR</name>
<dbReference type="SUPFAM" id="SSF52540">
    <property type="entry name" value="P-loop containing nucleoside triphosphate hydrolases"/>
    <property type="match status" value="2"/>
</dbReference>
<organism evidence="11 12">
    <name type="scientific">Sitophilus oryzae</name>
    <name type="common">Rice weevil</name>
    <name type="synonym">Curculio oryzae</name>
    <dbReference type="NCBI Taxonomy" id="7048"/>
    <lineage>
        <taxon>Eukaryota</taxon>
        <taxon>Metazoa</taxon>
        <taxon>Ecdysozoa</taxon>
        <taxon>Arthropoda</taxon>
        <taxon>Hexapoda</taxon>
        <taxon>Insecta</taxon>
        <taxon>Pterygota</taxon>
        <taxon>Neoptera</taxon>
        <taxon>Endopterygota</taxon>
        <taxon>Coleoptera</taxon>
        <taxon>Polyphaga</taxon>
        <taxon>Cucujiformia</taxon>
        <taxon>Curculionidae</taxon>
        <taxon>Dryophthorinae</taxon>
        <taxon>Sitophilus</taxon>
    </lineage>
</organism>